<keyword evidence="1" id="KW-0378">Hydrolase</keyword>
<organism evidence="3 4">
    <name type="scientific">Maricaulis salignorans</name>
    <dbReference type="NCBI Taxonomy" id="144026"/>
    <lineage>
        <taxon>Bacteria</taxon>
        <taxon>Pseudomonadati</taxon>
        <taxon>Pseudomonadota</taxon>
        <taxon>Alphaproteobacteria</taxon>
        <taxon>Maricaulales</taxon>
        <taxon>Maricaulaceae</taxon>
        <taxon>Maricaulis</taxon>
    </lineage>
</organism>
<dbReference type="GO" id="GO:0004177">
    <property type="term" value="F:aminopeptidase activity"/>
    <property type="evidence" value="ECO:0007669"/>
    <property type="project" value="UniProtKB-KW"/>
</dbReference>
<feature type="domain" description="Peptidase S9 prolyl oligopeptidase catalytic" evidence="2">
    <location>
        <begin position="430"/>
        <end position="646"/>
    </location>
</feature>
<dbReference type="STRING" id="144026.SAMN04488568_10437"/>
<dbReference type="EMBL" id="FNHG01000004">
    <property type="protein sequence ID" value="SDM02444.1"/>
    <property type="molecule type" value="Genomic_DNA"/>
</dbReference>
<evidence type="ECO:0000313" key="4">
    <source>
        <dbReference type="Proteomes" id="UP000199759"/>
    </source>
</evidence>
<reference evidence="3 4" key="1">
    <citation type="submission" date="2016-10" db="EMBL/GenBank/DDBJ databases">
        <authorList>
            <person name="de Groot N.N."/>
        </authorList>
    </citation>
    <scope>NUCLEOTIDE SEQUENCE [LARGE SCALE GENOMIC DNA]</scope>
    <source>
        <strain evidence="3 4">DSM 16077</strain>
    </source>
</reference>
<dbReference type="OrthoDB" id="128799at2"/>
<evidence type="ECO:0000259" key="2">
    <source>
        <dbReference type="Pfam" id="PF00326"/>
    </source>
</evidence>
<evidence type="ECO:0000313" key="3">
    <source>
        <dbReference type="EMBL" id="SDM02444.1"/>
    </source>
</evidence>
<dbReference type="AlphaFoldDB" id="A0A1G9PUL2"/>
<dbReference type="Proteomes" id="UP000199759">
    <property type="component" value="Unassembled WGS sequence"/>
</dbReference>
<keyword evidence="4" id="KW-1185">Reference proteome</keyword>
<name>A0A1G9PUL2_9PROT</name>
<dbReference type="GO" id="GO:0006508">
    <property type="term" value="P:proteolysis"/>
    <property type="evidence" value="ECO:0007669"/>
    <property type="project" value="InterPro"/>
</dbReference>
<dbReference type="SUPFAM" id="SSF82171">
    <property type="entry name" value="DPP6 N-terminal domain-like"/>
    <property type="match status" value="1"/>
</dbReference>
<accession>A0A1G9PUL2</accession>
<evidence type="ECO:0000256" key="1">
    <source>
        <dbReference type="ARBA" id="ARBA00022801"/>
    </source>
</evidence>
<dbReference type="Gene3D" id="3.40.50.1820">
    <property type="entry name" value="alpha/beta hydrolase"/>
    <property type="match status" value="1"/>
</dbReference>
<dbReference type="Pfam" id="PF00326">
    <property type="entry name" value="Peptidase_S9"/>
    <property type="match status" value="1"/>
</dbReference>
<proteinExistence type="predicted"/>
<dbReference type="InterPro" id="IPR001375">
    <property type="entry name" value="Peptidase_S9_cat"/>
</dbReference>
<sequence>MFRSVLTGLAAAILACGGNAVRADAPPALELFAQMPNMDMVTLSPDGQRIAFLGNYEGRRILIVRELANGEEQLANVSEIRPETMLWANDRILLLSASEATNTRRVHGVLDVSAVLAFDVENGLEFRQLLRGSRRTGVNFRLGRVLGISAEDGFVLIPAWDEGGNYDLLAANPARRGSRVEAGGSTITRDWIIDRNGAAVARVEYSNARNTQRIMVRGNDGWTPILEEDDADRPVYSAWGLVEDGSLAIRVTYNRQDQATTSGLYAVSLETGAITRRLFRDDDYDIGAVLTDPYTNLVVGIAYSDVFDEHVWFDEDLAARQAMLDAGFGGKSVRIESWSRDRSRFVISAEAEDQPRVYYLYDVASRNVQAIGSAYGNLALGGLRPRLHIHYPARDGTEIPGYLTTPDGDGPFPTVILPHGGPASRDTGGFDYLAHFLASRGYAVLQPEFRGSDGYGREWEVAGYGEWGTGLMQHDVSDGALALIQANIADPDRICIVGSSYGGYAALAGASFTPDLYRCAAAIAPVTDLQGLIRYDRDRHGNLHWTVAYWDEVMHGVDEARRAARLRAASPVHHADRIHIPVLLMHGRDDSVVPIEQSRDMRDALRRNRADLDYIEMPGTDHWLTSSEMRTQVLTELERFLGEHIGDGAN</sequence>
<keyword evidence="3" id="KW-0031">Aminopeptidase</keyword>
<keyword evidence="3" id="KW-0645">Protease</keyword>
<gene>
    <name evidence="3" type="ORF">SAMN04488568_10437</name>
</gene>
<protein>
    <submittedName>
        <fullName evidence="3">Dipeptidyl aminopeptidase/acylaminoacyl peptidase</fullName>
    </submittedName>
</protein>
<dbReference type="PROSITE" id="PS51257">
    <property type="entry name" value="PROKAR_LIPOPROTEIN"/>
    <property type="match status" value="1"/>
</dbReference>
<dbReference type="RefSeq" id="WP_091767670.1">
    <property type="nucleotide sequence ID" value="NZ_FNHG01000004.1"/>
</dbReference>
<dbReference type="InterPro" id="IPR029058">
    <property type="entry name" value="AB_hydrolase_fold"/>
</dbReference>
<dbReference type="GO" id="GO:0004252">
    <property type="term" value="F:serine-type endopeptidase activity"/>
    <property type="evidence" value="ECO:0007669"/>
    <property type="project" value="TreeGrafter"/>
</dbReference>
<dbReference type="PANTHER" id="PTHR42776:SF27">
    <property type="entry name" value="DIPEPTIDYL PEPTIDASE FAMILY MEMBER 6"/>
    <property type="match status" value="1"/>
</dbReference>
<dbReference type="SUPFAM" id="SSF53474">
    <property type="entry name" value="alpha/beta-Hydrolases"/>
    <property type="match status" value="1"/>
</dbReference>
<dbReference type="PANTHER" id="PTHR42776">
    <property type="entry name" value="SERINE PEPTIDASE S9 FAMILY MEMBER"/>
    <property type="match status" value="1"/>
</dbReference>